<comment type="subcellular location">
    <subcellularLocation>
        <location evidence="1">Nucleus</location>
    </subcellularLocation>
</comment>
<dbReference type="OrthoDB" id="118550at2759"/>
<evidence type="ECO:0000256" key="1">
    <source>
        <dbReference type="ARBA" id="ARBA00004123"/>
    </source>
</evidence>
<feature type="region of interest" description="Disordered" evidence="6">
    <location>
        <begin position="213"/>
        <end position="234"/>
    </location>
</feature>
<dbReference type="InterPro" id="IPR006447">
    <property type="entry name" value="Myb_dom_plants"/>
</dbReference>
<dbReference type="InterPro" id="IPR009057">
    <property type="entry name" value="Homeodomain-like_sf"/>
</dbReference>
<feature type="domain" description="SANT" evidence="8">
    <location>
        <begin position="168"/>
        <end position="216"/>
    </location>
</feature>
<dbReference type="AlphaFoldDB" id="A0A843VP03"/>
<dbReference type="SMART" id="SM00717">
    <property type="entry name" value="SANT"/>
    <property type="match status" value="2"/>
</dbReference>
<name>A0A843VP03_COLES</name>
<dbReference type="NCBIfam" id="TIGR01557">
    <property type="entry name" value="myb_SHAQKYF"/>
    <property type="match status" value="1"/>
</dbReference>
<dbReference type="PROSITE" id="PS51293">
    <property type="entry name" value="SANT"/>
    <property type="match status" value="1"/>
</dbReference>
<dbReference type="Proteomes" id="UP000652761">
    <property type="component" value="Unassembled WGS sequence"/>
</dbReference>
<keyword evidence="5" id="KW-0539">Nucleus</keyword>
<dbReference type="FunFam" id="1.10.10.60:FF:000009">
    <property type="entry name" value="transcription factor MYB1R1"/>
    <property type="match status" value="1"/>
</dbReference>
<feature type="compositionally biased region" description="Basic and acidic residues" evidence="6">
    <location>
        <begin position="157"/>
        <end position="166"/>
    </location>
</feature>
<evidence type="ECO:0000256" key="4">
    <source>
        <dbReference type="ARBA" id="ARBA00023163"/>
    </source>
</evidence>
<evidence type="ECO:0000256" key="2">
    <source>
        <dbReference type="ARBA" id="ARBA00023015"/>
    </source>
</evidence>
<dbReference type="EMBL" id="NMUH01002172">
    <property type="protein sequence ID" value="MQL98338.1"/>
    <property type="molecule type" value="Genomic_DNA"/>
</dbReference>
<organism evidence="10 11">
    <name type="scientific">Colocasia esculenta</name>
    <name type="common">Wild taro</name>
    <name type="synonym">Arum esculentum</name>
    <dbReference type="NCBI Taxonomy" id="4460"/>
    <lineage>
        <taxon>Eukaryota</taxon>
        <taxon>Viridiplantae</taxon>
        <taxon>Streptophyta</taxon>
        <taxon>Embryophyta</taxon>
        <taxon>Tracheophyta</taxon>
        <taxon>Spermatophyta</taxon>
        <taxon>Magnoliopsida</taxon>
        <taxon>Liliopsida</taxon>
        <taxon>Araceae</taxon>
        <taxon>Aroideae</taxon>
        <taxon>Colocasieae</taxon>
        <taxon>Colocasia</taxon>
    </lineage>
</organism>
<evidence type="ECO:0000259" key="7">
    <source>
        <dbReference type="PROSITE" id="PS50090"/>
    </source>
</evidence>
<dbReference type="PROSITE" id="PS50090">
    <property type="entry name" value="MYB_LIKE"/>
    <property type="match status" value="1"/>
</dbReference>
<dbReference type="InterPro" id="IPR017884">
    <property type="entry name" value="SANT_dom"/>
</dbReference>
<dbReference type="Pfam" id="PF00249">
    <property type="entry name" value="Myb_DNA-binding"/>
    <property type="match status" value="1"/>
</dbReference>
<dbReference type="Gene3D" id="1.10.10.60">
    <property type="entry name" value="Homeodomain-like"/>
    <property type="match status" value="2"/>
</dbReference>
<gene>
    <name evidence="10" type="ORF">Taro_031038</name>
</gene>
<sequence>MFGEGGDHLWAAVLPVDPRMPGRFPPSLPAPYPGNLRGIAPPAAPAPVPAPPYPEHPRCFVPPRGRVVWTGVENRAFEAALVEFHWASEEERCRGIAARLPGKTWEDVREHYQRLERDLRDIEAGIIGLPEYADDWCDPGAGAGAGASSSGGGAGRAKPEERKKGIPWTEEEHRRFLKGLEKYKKGDWRSISRLAVVTRTPTQVASHAQKYFLRQNTEGKKDRRRSSIHDVTRT</sequence>
<feature type="compositionally biased region" description="Gly residues" evidence="6">
    <location>
        <begin position="143"/>
        <end position="155"/>
    </location>
</feature>
<reference evidence="10" key="1">
    <citation type="submission" date="2017-07" db="EMBL/GenBank/DDBJ databases">
        <title>Taro Niue Genome Assembly and Annotation.</title>
        <authorList>
            <person name="Atibalentja N."/>
            <person name="Keating K."/>
            <person name="Fields C.J."/>
        </authorList>
    </citation>
    <scope>NUCLEOTIDE SEQUENCE</scope>
    <source>
        <strain evidence="10">Niue_2</strain>
        <tissue evidence="10">Leaf</tissue>
    </source>
</reference>
<evidence type="ECO:0000313" key="11">
    <source>
        <dbReference type="Proteomes" id="UP000652761"/>
    </source>
</evidence>
<dbReference type="SUPFAM" id="SSF46689">
    <property type="entry name" value="Homeodomain-like"/>
    <property type="match status" value="2"/>
</dbReference>
<evidence type="ECO:0000259" key="8">
    <source>
        <dbReference type="PROSITE" id="PS51293"/>
    </source>
</evidence>
<feature type="domain" description="HTH myb-type" evidence="9">
    <location>
        <begin position="160"/>
        <end position="216"/>
    </location>
</feature>
<proteinExistence type="predicted"/>
<dbReference type="GO" id="GO:0009739">
    <property type="term" value="P:response to gibberellin"/>
    <property type="evidence" value="ECO:0007669"/>
    <property type="project" value="UniProtKB-ARBA"/>
</dbReference>
<evidence type="ECO:0000256" key="3">
    <source>
        <dbReference type="ARBA" id="ARBA00023125"/>
    </source>
</evidence>
<dbReference type="CDD" id="cd00167">
    <property type="entry name" value="SANT"/>
    <property type="match status" value="2"/>
</dbReference>
<dbReference type="PROSITE" id="PS51294">
    <property type="entry name" value="HTH_MYB"/>
    <property type="match status" value="1"/>
</dbReference>
<dbReference type="GO" id="GO:0003677">
    <property type="term" value="F:DNA binding"/>
    <property type="evidence" value="ECO:0007669"/>
    <property type="project" value="UniProtKB-KW"/>
</dbReference>
<keyword evidence="4" id="KW-0804">Transcription</keyword>
<dbReference type="GO" id="GO:0009744">
    <property type="term" value="P:response to sucrose"/>
    <property type="evidence" value="ECO:0007669"/>
    <property type="project" value="UniProtKB-ARBA"/>
</dbReference>
<keyword evidence="2" id="KW-0805">Transcription regulation</keyword>
<evidence type="ECO:0000256" key="6">
    <source>
        <dbReference type="SAM" id="MobiDB-lite"/>
    </source>
</evidence>
<dbReference type="InterPro" id="IPR017930">
    <property type="entry name" value="Myb_dom"/>
</dbReference>
<feature type="region of interest" description="Disordered" evidence="6">
    <location>
        <begin position="143"/>
        <end position="166"/>
    </location>
</feature>
<evidence type="ECO:0000313" key="10">
    <source>
        <dbReference type="EMBL" id="MQL98338.1"/>
    </source>
</evidence>
<evidence type="ECO:0000256" key="5">
    <source>
        <dbReference type="ARBA" id="ARBA00023242"/>
    </source>
</evidence>
<feature type="compositionally biased region" description="Basic and acidic residues" evidence="6">
    <location>
        <begin position="217"/>
        <end position="234"/>
    </location>
</feature>
<feature type="domain" description="Myb-like" evidence="7">
    <location>
        <begin position="160"/>
        <end position="212"/>
    </location>
</feature>
<comment type="caution">
    <text evidence="10">The sequence shown here is derived from an EMBL/GenBank/DDBJ whole genome shotgun (WGS) entry which is preliminary data.</text>
</comment>
<dbReference type="PANTHER" id="PTHR44042">
    <property type="entry name" value="DUPLICATED HOMEODOMAIN-LIKE SUPERFAMILY PROTEIN-RELATED"/>
    <property type="match status" value="1"/>
</dbReference>
<dbReference type="GO" id="GO:0005634">
    <property type="term" value="C:nucleus"/>
    <property type="evidence" value="ECO:0007669"/>
    <property type="project" value="UniProtKB-SubCell"/>
</dbReference>
<keyword evidence="3" id="KW-0238">DNA-binding</keyword>
<keyword evidence="11" id="KW-1185">Reference proteome</keyword>
<dbReference type="InterPro" id="IPR001005">
    <property type="entry name" value="SANT/Myb"/>
</dbReference>
<evidence type="ECO:0000259" key="9">
    <source>
        <dbReference type="PROSITE" id="PS51294"/>
    </source>
</evidence>
<dbReference type="PANTHER" id="PTHR44042:SF67">
    <property type="entry name" value="MYB-LIKE PROTEIN I"/>
    <property type="match status" value="1"/>
</dbReference>
<accession>A0A843VP03</accession>
<protein>
    <submittedName>
        <fullName evidence="10">Uncharacterized protein</fullName>
    </submittedName>
</protein>